<protein>
    <recommendedName>
        <fullName evidence="2">Caspase family p20 domain-containing protein</fullName>
    </recommendedName>
</protein>
<dbReference type="Pfam" id="PF00656">
    <property type="entry name" value="Peptidase_C14"/>
    <property type="match status" value="1"/>
</dbReference>
<feature type="domain" description="Caspase family p20" evidence="2">
    <location>
        <begin position="16"/>
        <end position="74"/>
    </location>
</feature>
<comment type="similarity">
    <text evidence="1">Belongs to the peptidase C14A family.</text>
</comment>
<dbReference type="InterPro" id="IPR011600">
    <property type="entry name" value="Pept_C14_caspase"/>
</dbReference>
<proteinExistence type="inferred from homology"/>
<dbReference type="PRINTS" id="PR00376">
    <property type="entry name" value="IL1BCENZYME"/>
</dbReference>
<sequence length="74" mass="8784">MPVDRNSAYYNMNHKRRGMAIIFNHEFFDIHSLKHRNGTNVDRDNLKLALMDLGFEVMVHDNLRSKDILKIVEQ</sequence>
<dbReference type="InterPro" id="IPR001309">
    <property type="entry name" value="Pept_C14_p20"/>
</dbReference>
<comment type="caution">
    <text evidence="3">The sequence shown here is derived from an EMBL/GenBank/DDBJ whole genome shotgun (WGS) entry which is preliminary data.</text>
</comment>
<evidence type="ECO:0000313" key="3">
    <source>
        <dbReference type="EMBL" id="GFG33168.1"/>
    </source>
</evidence>
<dbReference type="InterPro" id="IPR002398">
    <property type="entry name" value="Pept_C14"/>
</dbReference>
<reference evidence="4" key="1">
    <citation type="submission" date="2020-01" db="EMBL/GenBank/DDBJ databases">
        <title>Draft genome sequence of the Termite Coptotermes fromosanus.</title>
        <authorList>
            <person name="Itakura S."/>
            <person name="Yosikawa Y."/>
            <person name="Umezawa K."/>
        </authorList>
    </citation>
    <scope>NUCLEOTIDE SEQUENCE [LARGE SCALE GENOMIC DNA]</scope>
</reference>
<dbReference type="GO" id="GO:0004197">
    <property type="term" value="F:cysteine-type endopeptidase activity"/>
    <property type="evidence" value="ECO:0007669"/>
    <property type="project" value="InterPro"/>
</dbReference>
<dbReference type="AlphaFoldDB" id="A0A6L2PRG5"/>
<dbReference type="InterPro" id="IPR029030">
    <property type="entry name" value="Caspase-like_dom_sf"/>
</dbReference>
<gene>
    <name evidence="3" type="ORF">Cfor_01954</name>
</gene>
<dbReference type="EMBL" id="BLKM01000410">
    <property type="protein sequence ID" value="GFG33168.1"/>
    <property type="molecule type" value="Genomic_DNA"/>
</dbReference>
<accession>A0A6L2PRG5</accession>
<dbReference type="GO" id="GO:0006508">
    <property type="term" value="P:proteolysis"/>
    <property type="evidence" value="ECO:0007669"/>
    <property type="project" value="InterPro"/>
</dbReference>
<dbReference type="PANTHER" id="PTHR10454">
    <property type="entry name" value="CASPASE"/>
    <property type="match status" value="1"/>
</dbReference>
<dbReference type="GO" id="GO:0043525">
    <property type="term" value="P:positive regulation of neuron apoptotic process"/>
    <property type="evidence" value="ECO:0007669"/>
    <property type="project" value="TreeGrafter"/>
</dbReference>
<dbReference type="Gene3D" id="3.40.50.1460">
    <property type="match status" value="1"/>
</dbReference>
<dbReference type="PROSITE" id="PS50208">
    <property type="entry name" value="CASPASE_P20"/>
    <property type="match status" value="1"/>
</dbReference>
<keyword evidence="4" id="KW-1185">Reference proteome</keyword>
<evidence type="ECO:0000313" key="4">
    <source>
        <dbReference type="Proteomes" id="UP000502823"/>
    </source>
</evidence>
<dbReference type="GO" id="GO:0006915">
    <property type="term" value="P:apoptotic process"/>
    <property type="evidence" value="ECO:0007669"/>
    <property type="project" value="TreeGrafter"/>
</dbReference>
<dbReference type="GO" id="GO:0005737">
    <property type="term" value="C:cytoplasm"/>
    <property type="evidence" value="ECO:0007669"/>
    <property type="project" value="TreeGrafter"/>
</dbReference>
<dbReference type="InParanoid" id="A0A6L2PRG5"/>
<dbReference type="OrthoDB" id="6116485at2759"/>
<dbReference type="PANTHER" id="PTHR10454:SF245">
    <property type="entry name" value="CASPASE-RELATED"/>
    <property type="match status" value="1"/>
</dbReference>
<dbReference type="InterPro" id="IPR015917">
    <property type="entry name" value="Pept_C14A"/>
</dbReference>
<name>A0A6L2PRG5_COPFO</name>
<evidence type="ECO:0000259" key="2">
    <source>
        <dbReference type="PROSITE" id="PS50208"/>
    </source>
</evidence>
<organism evidence="3 4">
    <name type="scientific">Coptotermes formosanus</name>
    <name type="common">Formosan subterranean termite</name>
    <dbReference type="NCBI Taxonomy" id="36987"/>
    <lineage>
        <taxon>Eukaryota</taxon>
        <taxon>Metazoa</taxon>
        <taxon>Ecdysozoa</taxon>
        <taxon>Arthropoda</taxon>
        <taxon>Hexapoda</taxon>
        <taxon>Insecta</taxon>
        <taxon>Pterygota</taxon>
        <taxon>Neoptera</taxon>
        <taxon>Polyneoptera</taxon>
        <taxon>Dictyoptera</taxon>
        <taxon>Blattodea</taxon>
        <taxon>Blattoidea</taxon>
        <taxon>Termitoidae</taxon>
        <taxon>Rhinotermitidae</taxon>
        <taxon>Coptotermes</taxon>
    </lineage>
</organism>
<dbReference type="SUPFAM" id="SSF52129">
    <property type="entry name" value="Caspase-like"/>
    <property type="match status" value="1"/>
</dbReference>
<feature type="non-terminal residue" evidence="3">
    <location>
        <position position="74"/>
    </location>
</feature>
<dbReference type="Proteomes" id="UP000502823">
    <property type="component" value="Unassembled WGS sequence"/>
</dbReference>
<evidence type="ECO:0000256" key="1">
    <source>
        <dbReference type="ARBA" id="ARBA00010134"/>
    </source>
</evidence>